<keyword evidence="3" id="KW-1185">Reference proteome</keyword>
<protein>
    <submittedName>
        <fullName evidence="2">Sulfotransferase</fullName>
    </submittedName>
</protein>
<dbReference type="SUPFAM" id="SSF52540">
    <property type="entry name" value="P-loop containing nucleoside triphosphate hydrolases"/>
    <property type="match status" value="1"/>
</dbReference>
<keyword evidence="1 2" id="KW-0808">Transferase</keyword>
<sequence length="589" mass="66181">MQQIDDEAGTEQDAAATRKAFDDALAAVAADPTDEAAAQRLADVAARVKGTAAPSRAEDFDISVDVERAGQLLLRGQSEQAELVLRRYLAGRPNDPEAMRLMAKIAADFGFLEDSIKILRRSLEINAERVLNWIDLAKSLHQQARKSDTPEHIDEAIVAIDRAIALDPTNEEAVAYKAALYVQVRKLEAGQATFKELLDVHPDTSTGWMNYSYLLKTLGKFGESVAGYRAAVGVEPTNGGAWWGMANLKRARFFDHDIDAMLAALPRLPNDHARVAMNFALATAYDQRKDYESASRHLRDGNALRLKMHPHDIDAMRSGSDELIATYTPQFFKKRAGQGNPSKAPIFVVSMPRSGSTLVEQILASHPAIEGTEELFAIQQLQGEITERQQAKSAEAALKRTDLGDLDALGARYLELTAFHRSTDRPHFTDKNPGNWRQSGLIHTILPNAKIVDIRRNPLDCCLANYAQHFSWGVNYSYGIEEMASFYREYLRVMRHFDTVMPGVVHRVIYEDLIEDLEGEVRKLLDFLEVEFDERCLRFFETDRPVHTPSAEQVRQPINKAGFGRWQKYKPWLGELEDALGSAVEDWRR</sequence>
<dbReference type="GO" id="GO:0008476">
    <property type="term" value="F:protein-tyrosine sulfotransferase activity"/>
    <property type="evidence" value="ECO:0007669"/>
    <property type="project" value="InterPro"/>
</dbReference>
<dbReference type="PANTHER" id="PTHR12788">
    <property type="entry name" value="PROTEIN-TYROSINE SULFOTRANSFERASE 2"/>
    <property type="match status" value="1"/>
</dbReference>
<evidence type="ECO:0000313" key="3">
    <source>
        <dbReference type="Proteomes" id="UP000515861"/>
    </source>
</evidence>
<name>A0A7G9L3B6_9SPHN</name>
<dbReference type="InterPro" id="IPR027417">
    <property type="entry name" value="P-loop_NTPase"/>
</dbReference>
<proteinExistence type="predicted"/>
<accession>A0A7G9L3B6</accession>
<dbReference type="Gene3D" id="3.40.50.300">
    <property type="entry name" value="P-loop containing nucleotide triphosphate hydrolases"/>
    <property type="match status" value="1"/>
</dbReference>
<dbReference type="KEGG" id="ssau:H8M03_01770"/>
<dbReference type="InterPro" id="IPR011990">
    <property type="entry name" value="TPR-like_helical_dom_sf"/>
</dbReference>
<dbReference type="SUPFAM" id="SSF48452">
    <property type="entry name" value="TPR-like"/>
    <property type="match status" value="1"/>
</dbReference>
<evidence type="ECO:0000256" key="1">
    <source>
        <dbReference type="ARBA" id="ARBA00022679"/>
    </source>
</evidence>
<dbReference type="Pfam" id="PF13469">
    <property type="entry name" value="Sulfotransfer_3"/>
    <property type="match status" value="1"/>
</dbReference>
<dbReference type="Proteomes" id="UP000515861">
    <property type="component" value="Chromosome"/>
</dbReference>
<dbReference type="PANTHER" id="PTHR12788:SF10">
    <property type="entry name" value="PROTEIN-TYROSINE SULFOTRANSFERASE"/>
    <property type="match status" value="1"/>
</dbReference>
<organism evidence="2 3">
    <name type="scientific">Sphingomonas sabuli</name>
    <dbReference type="NCBI Taxonomy" id="2764186"/>
    <lineage>
        <taxon>Bacteria</taxon>
        <taxon>Pseudomonadati</taxon>
        <taxon>Pseudomonadota</taxon>
        <taxon>Alphaproteobacteria</taxon>
        <taxon>Sphingomonadales</taxon>
        <taxon>Sphingomonadaceae</taxon>
        <taxon>Sphingomonas</taxon>
    </lineage>
</organism>
<dbReference type="InterPro" id="IPR026634">
    <property type="entry name" value="TPST-like"/>
</dbReference>
<evidence type="ECO:0000313" key="2">
    <source>
        <dbReference type="EMBL" id="QNM83115.1"/>
    </source>
</evidence>
<gene>
    <name evidence="2" type="ORF">H8M03_01770</name>
</gene>
<dbReference type="EMBL" id="CP060697">
    <property type="protein sequence ID" value="QNM83115.1"/>
    <property type="molecule type" value="Genomic_DNA"/>
</dbReference>
<dbReference type="RefSeq" id="WP_187480070.1">
    <property type="nucleotide sequence ID" value="NZ_CP060697.1"/>
</dbReference>
<reference evidence="2 3" key="1">
    <citation type="submission" date="2020-08" db="EMBL/GenBank/DDBJ databases">
        <title>Sphingomonas sp. sand1-3 16S ribosomal RNA gene Genome sequencing and assembly.</title>
        <authorList>
            <person name="Kang M."/>
        </authorList>
    </citation>
    <scope>NUCLEOTIDE SEQUENCE [LARGE SCALE GENOMIC DNA]</scope>
    <source>
        <strain evidence="3">sand1-3</strain>
    </source>
</reference>
<dbReference type="Gene3D" id="1.25.40.10">
    <property type="entry name" value="Tetratricopeptide repeat domain"/>
    <property type="match status" value="2"/>
</dbReference>
<dbReference type="AlphaFoldDB" id="A0A7G9L3B6"/>